<feature type="domain" description="MacB-like periplasmic core" evidence="9">
    <location>
        <begin position="23"/>
        <end position="226"/>
    </location>
</feature>
<evidence type="ECO:0000259" key="8">
    <source>
        <dbReference type="Pfam" id="PF02687"/>
    </source>
</evidence>
<keyword evidence="4 7" id="KW-1133">Transmembrane helix</keyword>
<proteinExistence type="inferred from homology"/>
<sequence>MKLQDQWQFIRSNMKKSKSRVYMTVLASAMACTFLVVLASVGFGIHDTLIKDVIENRNVTQIEIYGLDKDGESKEIGDEEIKQIENMEGVKAVTRSKELAQTPVYRTDNYAGHGWTVVSHFPSEIEAGMEVEEGRLPENANEIIVGHHFSNELIPQDKDVNEIFDANGELLEEFAYKDSLLGKEISLTVSKETNGKEEEHTLNVTIVGITAPPARGWMEDRTVHISEELLAEIEDFTGTVKGAVHESEDHYVSSGYDRIHAYAHNMEGVVDISEQLNEEGYYAYSPAEELKNINVVFTIVKAGLIFIGTIAIIIASIGIYNTMTMAVTERTPDIGIMKALGAHPKKIKQIFLLESSYIGLLGVLIGIVASYIISFIANIGLTMIVEGMFEEQLPEGFRFSSIPLSLVAITVIICLTVTVISGSKPAKKATQVDVLQALRREI</sequence>
<organism evidence="10 11">
    <name type="scientific">Gracilibacillus halotolerans</name>
    <dbReference type="NCBI Taxonomy" id="74386"/>
    <lineage>
        <taxon>Bacteria</taxon>
        <taxon>Bacillati</taxon>
        <taxon>Bacillota</taxon>
        <taxon>Bacilli</taxon>
        <taxon>Bacillales</taxon>
        <taxon>Bacillaceae</taxon>
        <taxon>Gracilibacillus</taxon>
    </lineage>
</organism>
<dbReference type="GO" id="GO:0005886">
    <property type="term" value="C:plasma membrane"/>
    <property type="evidence" value="ECO:0007669"/>
    <property type="project" value="UniProtKB-SubCell"/>
</dbReference>
<dbReference type="InterPro" id="IPR003838">
    <property type="entry name" value="ABC3_permease_C"/>
</dbReference>
<dbReference type="Pfam" id="PF02687">
    <property type="entry name" value="FtsX"/>
    <property type="match status" value="1"/>
</dbReference>
<evidence type="ECO:0000256" key="7">
    <source>
        <dbReference type="SAM" id="Phobius"/>
    </source>
</evidence>
<keyword evidence="5 7" id="KW-0472">Membrane</keyword>
<dbReference type="EMBL" id="JACHON010000008">
    <property type="protein sequence ID" value="MBB6513118.1"/>
    <property type="molecule type" value="Genomic_DNA"/>
</dbReference>
<dbReference type="Pfam" id="PF12704">
    <property type="entry name" value="MacB_PCD"/>
    <property type="match status" value="1"/>
</dbReference>
<evidence type="ECO:0000256" key="4">
    <source>
        <dbReference type="ARBA" id="ARBA00022989"/>
    </source>
</evidence>
<keyword evidence="2" id="KW-1003">Cell membrane</keyword>
<gene>
    <name evidence="10" type="ORF">GGQ92_001908</name>
</gene>
<dbReference type="AlphaFoldDB" id="A0A841RR87"/>
<accession>A0A841RR87</accession>
<protein>
    <submittedName>
        <fullName evidence="10">Acetoin utilization transport system permease protein</fullName>
    </submittedName>
</protein>
<dbReference type="InterPro" id="IPR050250">
    <property type="entry name" value="Macrolide_Exporter_MacB"/>
</dbReference>
<evidence type="ECO:0000256" key="5">
    <source>
        <dbReference type="ARBA" id="ARBA00023136"/>
    </source>
</evidence>
<reference evidence="10 11" key="1">
    <citation type="submission" date="2020-08" db="EMBL/GenBank/DDBJ databases">
        <title>Genomic Encyclopedia of Type Strains, Phase IV (KMG-IV): sequencing the most valuable type-strain genomes for metagenomic binning, comparative biology and taxonomic classification.</title>
        <authorList>
            <person name="Goeker M."/>
        </authorList>
    </citation>
    <scope>NUCLEOTIDE SEQUENCE [LARGE SCALE GENOMIC DNA]</scope>
    <source>
        <strain evidence="10 11">DSM 11805</strain>
    </source>
</reference>
<feature type="transmembrane region" description="Helical" evidence="7">
    <location>
        <begin position="21"/>
        <end position="45"/>
    </location>
</feature>
<evidence type="ECO:0000256" key="2">
    <source>
        <dbReference type="ARBA" id="ARBA00022475"/>
    </source>
</evidence>
<evidence type="ECO:0000313" key="10">
    <source>
        <dbReference type="EMBL" id="MBB6513118.1"/>
    </source>
</evidence>
<keyword evidence="11" id="KW-1185">Reference proteome</keyword>
<dbReference type="InterPro" id="IPR025857">
    <property type="entry name" value="MacB_PCD"/>
</dbReference>
<name>A0A841RR87_9BACI</name>
<comment type="subcellular location">
    <subcellularLocation>
        <location evidence="1">Cell membrane</location>
        <topology evidence="1">Multi-pass membrane protein</topology>
    </subcellularLocation>
</comment>
<feature type="transmembrane region" description="Helical" evidence="7">
    <location>
        <begin position="357"/>
        <end position="381"/>
    </location>
</feature>
<feature type="transmembrane region" description="Helical" evidence="7">
    <location>
        <begin position="401"/>
        <end position="420"/>
    </location>
</feature>
<feature type="transmembrane region" description="Helical" evidence="7">
    <location>
        <begin position="295"/>
        <end position="320"/>
    </location>
</feature>
<dbReference type="Proteomes" id="UP000572212">
    <property type="component" value="Unassembled WGS sequence"/>
</dbReference>
<dbReference type="RefSeq" id="WP_184247711.1">
    <property type="nucleotide sequence ID" value="NZ_BAAACU010000064.1"/>
</dbReference>
<evidence type="ECO:0000256" key="6">
    <source>
        <dbReference type="ARBA" id="ARBA00038076"/>
    </source>
</evidence>
<comment type="similarity">
    <text evidence="6">Belongs to the ABC-4 integral membrane protein family.</text>
</comment>
<evidence type="ECO:0000313" key="11">
    <source>
        <dbReference type="Proteomes" id="UP000572212"/>
    </source>
</evidence>
<dbReference type="PANTHER" id="PTHR30572">
    <property type="entry name" value="MEMBRANE COMPONENT OF TRANSPORTER-RELATED"/>
    <property type="match status" value="1"/>
</dbReference>
<dbReference type="PANTHER" id="PTHR30572:SF4">
    <property type="entry name" value="ABC TRANSPORTER PERMEASE YTRF"/>
    <property type="match status" value="1"/>
</dbReference>
<comment type="caution">
    <text evidence="10">The sequence shown here is derived from an EMBL/GenBank/DDBJ whole genome shotgun (WGS) entry which is preliminary data.</text>
</comment>
<dbReference type="GO" id="GO:0022857">
    <property type="term" value="F:transmembrane transporter activity"/>
    <property type="evidence" value="ECO:0007669"/>
    <property type="project" value="TreeGrafter"/>
</dbReference>
<evidence type="ECO:0000256" key="1">
    <source>
        <dbReference type="ARBA" id="ARBA00004651"/>
    </source>
</evidence>
<evidence type="ECO:0000259" key="9">
    <source>
        <dbReference type="Pfam" id="PF12704"/>
    </source>
</evidence>
<keyword evidence="3 7" id="KW-0812">Transmembrane</keyword>
<feature type="domain" description="ABC3 transporter permease C-terminal" evidence="8">
    <location>
        <begin position="305"/>
        <end position="419"/>
    </location>
</feature>
<evidence type="ECO:0000256" key="3">
    <source>
        <dbReference type="ARBA" id="ARBA00022692"/>
    </source>
</evidence>
<dbReference type="PROSITE" id="PS51257">
    <property type="entry name" value="PROKAR_LIPOPROTEIN"/>
    <property type="match status" value="1"/>
</dbReference>